<accession>A0AAE4AP63</accession>
<feature type="domain" description="HTH araC/xylS-type" evidence="4">
    <location>
        <begin position="203"/>
        <end position="301"/>
    </location>
</feature>
<dbReference type="InterPro" id="IPR014710">
    <property type="entry name" value="RmlC-like_jellyroll"/>
</dbReference>
<sequence length="308" mass="35016">MKKAELTASTRLDPTLGAEISFHAIAWRENTSPSAIPSGGHVLYHQLPLEGSTVHGHEHPEIIVVINGRIMHRVNGEKQLLETGALVFIRPDDVHQFLPASGLSPCEMVFLAFDLDLFVAVSNYLEDASFLQKYTEPVLSPMFHMEESRLNQLSLEMLSVNTKSFTPALRRAYIKATLVNLFVRYFLNDSNYLQADSIPEWLSQLCELMHKPENFTAGLKRMQQLSGYSPEYLCAVFRRFLDKSPTAFINELRINHAAHLLSDSPMDITAIAAKLHIQSLSRFYALFRRYYGCSPARYRRLAGSRQRL</sequence>
<name>A0AAE4AP63_9BACT</name>
<evidence type="ECO:0000256" key="2">
    <source>
        <dbReference type="ARBA" id="ARBA00023125"/>
    </source>
</evidence>
<dbReference type="Gene3D" id="1.10.10.60">
    <property type="entry name" value="Homeodomain-like"/>
    <property type="match status" value="2"/>
</dbReference>
<keyword evidence="2" id="KW-0238">DNA-binding</keyword>
<dbReference type="Gene3D" id="2.60.120.10">
    <property type="entry name" value="Jelly Rolls"/>
    <property type="match status" value="1"/>
</dbReference>
<dbReference type="PROSITE" id="PS01124">
    <property type="entry name" value="HTH_ARAC_FAMILY_2"/>
    <property type="match status" value="1"/>
</dbReference>
<protein>
    <submittedName>
        <fullName evidence="5">AraC family cel operon transcriptional repressor</fullName>
    </submittedName>
</protein>
<dbReference type="EMBL" id="JAUSVL010000001">
    <property type="protein sequence ID" value="MDQ0289648.1"/>
    <property type="molecule type" value="Genomic_DNA"/>
</dbReference>
<evidence type="ECO:0000313" key="5">
    <source>
        <dbReference type="EMBL" id="MDQ0289648.1"/>
    </source>
</evidence>
<dbReference type="InterPro" id="IPR011051">
    <property type="entry name" value="RmlC_Cupin_sf"/>
</dbReference>
<dbReference type="RefSeq" id="WP_307261105.1">
    <property type="nucleotide sequence ID" value="NZ_JAUSVL010000001.1"/>
</dbReference>
<dbReference type="PANTHER" id="PTHR43280:SF28">
    <property type="entry name" value="HTH-TYPE TRANSCRIPTIONAL ACTIVATOR RHAS"/>
    <property type="match status" value="1"/>
</dbReference>
<dbReference type="GO" id="GO:0043565">
    <property type="term" value="F:sequence-specific DNA binding"/>
    <property type="evidence" value="ECO:0007669"/>
    <property type="project" value="InterPro"/>
</dbReference>
<dbReference type="Pfam" id="PF07883">
    <property type="entry name" value="Cupin_2"/>
    <property type="match status" value="1"/>
</dbReference>
<reference evidence="5" key="1">
    <citation type="submission" date="2023-07" db="EMBL/GenBank/DDBJ databases">
        <title>Genomic Encyclopedia of Type Strains, Phase IV (KMG-IV): sequencing the most valuable type-strain genomes for metagenomic binning, comparative biology and taxonomic classification.</title>
        <authorList>
            <person name="Goeker M."/>
        </authorList>
    </citation>
    <scope>NUCLEOTIDE SEQUENCE</scope>
    <source>
        <strain evidence="5">DSM 24202</strain>
    </source>
</reference>
<evidence type="ECO:0000256" key="3">
    <source>
        <dbReference type="ARBA" id="ARBA00023163"/>
    </source>
</evidence>
<dbReference type="InterPro" id="IPR013096">
    <property type="entry name" value="Cupin_2"/>
</dbReference>
<dbReference type="GO" id="GO:0003700">
    <property type="term" value="F:DNA-binding transcription factor activity"/>
    <property type="evidence" value="ECO:0007669"/>
    <property type="project" value="InterPro"/>
</dbReference>
<comment type="caution">
    <text evidence="5">The sequence shown here is derived from an EMBL/GenBank/DDBJ whole genome shotgun (WGS) entry which is preliminary data.</text>
</comment>
<dbReference type="PANTHER" id="PTHR43280">
    <property type="entry name" value="ARAC-FAMILY TRANSCRIPTIONAL REGULATOR"/>
    <property type="match status" value="1"/>
</dbReference>
<evidence type="ECO:0000313" key="6">
    <source>
        <dbReference type="Proteomes" id="UP001238163"/>
    </source>
</evidence>
<dbReference type="SMART" id="SM00342">
    <property type="entry name" value="HTH_ARAC"/>
    <property type="match status" value="1"/>
</dbReference>
<evidence type="ECO:0000259" key="4">
    <source>
        <dbReference type="PROSITE" id="PS01124"/>
    </source>
</evidence>
<gene>
    <name evidence="5" type="ORF">J3R75_001755</name>
</gene>
<dbReference type="SUPFAM" id="SSF51182">
    <property type="entry name" value="RmlC-like cupins"/>
    <property type="match status" value="1"/>
</dbReference>
<keyword evidence="3" id="KW-0804">Transcription</keyword>
<keyword evidence="1" id="KW-0805">Transcription regulation</keyword>
<proteinExistence type="predicted"/>
<organism evidence="5 6">
    <name type="scientific">Oligosphaera ethanolica</name>
    <dbReference type="NCBI Taxonomy" id="760260"/>
    <lineage>
        <taxon>Bacteria</taxon>
        <taxon>Pseudomonadati</taxon>
        <taxon>Lentisphaerota</taxon>
        <taxon>Oligosphaeria</taxon>
        <taxon>Oligosphaerales</taxon>
        <taxon>Oligosphaeraceae</taxon>
        <taxon>Oligosphaera</taxon>
    </lineage>
</organism>
<keyword evidence="6" id="KW-1185">Reference proteome</keyword>
<dbReference type="Pfam" id="PF12833">
    <property type="entry name" value="HTH_18"/>
    <property type="match status" value="1"/>
</dbReference>
<dbReference type="AlphaFoldDB" id="A0AAE4AP63"/>
<dbReference type="InterPro" id="IPR009057">
    <property type="entry name" value="Homeodomain-like_sf"/>
</dbReference>
<evidence type="ECO:0000256" key="1">
    <source>
        <dbReference type="ARBA" id="ARBA00023015"/>
    </source>
</evidence>
<dbReference type="Proteomes" id="UP001238163">
    <property type="component" value="Unassembled WGS sequence"/>
</dbReference>
<dbReference type="SUPFAM" id="SSF46689">
    <property type="entry name" value="Homeodomain-like"/>
    <property type="match status" value="1"/>
</dbReference>
<dbReference type="InterPro" id="IPR018060">
    <property type="entry name" value="HTH_AraC"/>
</dbReference>